<sequence length="139" mass="16325">MKLILKSTLFIFIFSNTLIAQEDTSISKEVENIKYFSWESYSRFNLNERPVYPEKDLSILTKGNKCLSNIEFGYTGKEINSTSQFNHFSVIRDYKLRKLQQRMDPNSNYPNHGIYLNDTECQPYPLFEVKVIDNFSIGI</sequence>
<protein>
    <submittedName>
        <fullName evidence="1">Uncharacterized protein</fullName>
    </submittedName>
</protein>
<comment type="caution">
    <text evidence="1">The sequence shown here is derived from an EMBL/GenBank/DDBJ whole genome shotgun (WGS) entry which is preliminary data.</text>
</comment>
<dbReference type="Proteomes" id="UP000356253">
    <property type="component" value="Unassembled WGS sequence"/>
</dbReference>
<reference evidence="1" key="1">
    <citation type="submission" date="2019-09" db="EMBL/GenBank/DDBJ databases">
        <authorList>
            <person name="Rodrigo-Torres L."/>
            <person name="Arahal R. D."/>
            <person name="Lucena T."/>
        </authorList>
    </citation>
    <scope>NUCLEOTIDE SEQUENCE</scope>
    <source>
        <strain evidence="1">ISS653</strain>
    </source>
</reference>
<organism evidence="1 2">
    <name type="scientific">Mesonia oceanica</name>
    <dbReference type="NCBI Taxonomy" id="2687242"/>
    <lineage>
        <taxon>Bacteria</taxon>
        <taxon>Pseudomonadati</taxon>
        <taxon>Bacteroidota</taxon>
        <taxon>Flavobacteriia</taxon>
        <taxon>Flavobacteriales</taxon>
        <taxon>Flavobacteriaceae</taxon>
        <taxon>Mesonia</taxon>
    </lineage>
</organism>
<evidence type="ECO:0000313" key="1">
    <source>
        <dbReference type="EMBL" id="VVU99875.1"/>
    </source>
</evidence>
<proteinExistence type="predicted"/>
<evidence type="ECO:0000313" key="2">
    <source>
        <dbReference type="Proteomes" id="UP000356253"/>
    </source>
</evidence>
<name>A0AC61Y5U8_9FLAO</name>
<keyword evidence="2" id="KW-1185">Reference proteome</keyword>
<dbReference type="EMBL" id="CABVMM010000004">
    <property type="protein sequence ID" value="VVU99875.1"/>
    <property type="molecule type" value="Genomic_DNA"/>
</dbReference>
<accession>A0AC61Y5U8</accession>
<gene>
    <name evidence="1" type="ORF">FVB9532_01136</name>
</gene>